<gene>
    <name evidence="2" type="ORF">LR48_Vigan10g170400</name>
</gene>
<dbReference type="AlphaFoldDB" id="A0A0L9VLM6"/>
<evidence type="ECO:0000313" key="2">
    <source>
        <dbReference type="EMBL" id="KOM55812.1"/>
    </source>
</evidence>
<reference evidence="3" key="1">
    <citation type="journal article" date="2015" name="Proc. Natl. Acad. Sci. U.S.A.">
        <title>Genome sequencing of adzuki bean (Vigna angularis) provides insight into high starch and low fat accumulation and domestication.</title>
        <authorList>
            <person name="Yang K."/>
            <person name="Tian Z."/>
            <person name="Chen C."/>
            <person name="Luo L."/>
            <person name="Zhao B."/>
            <person name="Wang Z."/>
            <person name="Yu L."/>
            <person name="Li Y."/>
            <person name="Sun Y."/>
            <person name="Li W."/>
            <person name="Chen Y."/>
            <person name="Li Y."/>
            <person name="Zhang Y."/>
            <person name="Ai D."/>
            <person name="Zhao J."/>
            <person name="Shang C."/>
            <person name="Ma Y."/>
            <person name="Wu B."/>
            <person name="Wang M."/>
            <person name="Gao L."/>
            <person name="Sun D."/>
            <person name="Zhang P."/>
            <person name="Guo F."/>
            <person name="Wang W."/>
            <person name="Li Y."/>
            <person name="Wang J."/>
            <person name="Varshney R.K."/>
            <person name="Wang J."/>
            <person name="Ling H.Q."/>
            <person name="Wan P."/>
        </authorList>
    </citation>
    <scope>NUCLEOTIDE SEQUENCE</scope>
    <source>
        <strain evidence="3">cv. Jingnong 6</strain>
    </source>
</reference>
<dbReference type="Gramene" id="KOM55812">
    <property type="protein sequence ID" value="KOM55812"/>
    <property type="gene ID" value="LR48_Vigan10g170400"/>
</dbReference>
<accession>A0A0L9VLM6</accession>
<keyword evidence="1" id="KW-0175">Coiled coil</keyword>
<organism evidence="2 3">
    <name type="scientific">Phaseolus angularis</name>
    <name type="common">Azuki bean</name>
    <name type="synonym">Vigna angularis</name>
    <dbReference type="NCBI Taxonomy" id="3914"/>
    <lineage>
        <taxon>Eukaryota</taxon>
        <taxon>Viridiplantae</taxon>
        <taxon>Streptophyta</taxon>
        <taxon>Embryophyta</taxon>
        <taxon>Tracheophyta</taxon>
        <taxon>Spermatophyta</taxon>
        <taxon>Magnoliopsida</taxon>
        <taxon>eudicotyledons</taxon>
        <taxon>Gunneridae</taxon>
        <taxon>Pentapetalae</taxon>
        <taxon>rosids</taxon>
        <taxon>fabids</taxon>
        <taxon>Fabales</taxon>
        <taxon>Fabaceae</taxon>
        <taxon>Papilionoideae</taxon>
        <taxon>50 kb inversion clade</taxon>
        <taxon>NPAAA clade</taxon>
        <taxon>indigoferoid/millettioid clade</taxon>
        <taxon>Phaseoleae</taxon>
        <taxon>Vigna</taxon>
    </lineage>
</organism>
<dbReference type="EMBL" id="CM003380">
    <property type="protein sequence ID" value="KOM55812.1"/>
    <property type="molecule type" value="Genomic_DNA"/>
</dbReference>
<sequence length="151" mass="17298">MASSSHPSRDRGKAIVAPRNADLSGWICDEETRLEFMSNKRSGVIDAGTKHARHLPYAVFISKILTLQGVDVSGERIALDEDNMVQSSRSTPALNEDNTNFVPETNFERFVVEKLRRLEQNIDTLHEKKNKMILQVKSLVRRIQWKYSELE</sequence>
<proteinExistence type="predicted"/>
<evidence type="ECO:0000313" key="3">
    <source>
        <dbReference type="Proteomes" id="UP000053144"/>
    </source>
</evidence>
<protein>
    <submittedName>
        <fullName evidence="2">Uncharacterized protein</fullName>
    </submittedName>
</protein>
<evidence type="ECO:0000256" key="1">
    <source>
        <dbReference type="SAM" id="Coils"/>
    </source>
</evidence>
<feature type="coiled-coil region" evidence="1">
    <location>
        <begin position="108"/>
        <end position="135"/>
    </location>
</feature>
<dbReference type="Proteomes" id="UP000053144">
    <property type="component" value="Chromosome 10"/>
</dbReference>
<name>A0A0L9VLM6_PHAAN</name>